<keyword evidence="2 11" id="KW-0808">Transferase</keyword>
<dbReference type="InterPro" id="IPR029099">
    <property type="entry name" value="Pribosyltran_N"/>
</dbReference>
<dbReference type="Proteomes" id="UP000028194">
    <property type="component" value="Chromosome"/>
</dbReference>
<dbReference type="GO" id="GO:0006015">
    <property type="term" value="P:5-phosphoribose 1-diphosphate biosynthetic process"/>
    <property type="evidence" value="ECO:0007669"/>
    <property type="project" value="TreeGrafter"/>
</dbReference>
<protein>
    <recommendedName>
        <fullName evidence="1">ribose-phosphate diphosphokinase</fullName>
        <ecNumber evidence="1">2.7.6.1</ecNumber>
    </recommendedName>
</protein>
<dbReference type="InterPro" id="IPR029057">
    <property type="entry name" value="PRTase-like"/>
</dbReference>
<dbReference type="RefSeq" id="WP_226987204.1">
    <property type="nucleotide sequence ID" value="NZ_CP007174.1"/>
</dbReference>
<feature type="domain" description="Ribose-phosphate pyrophosphokinase N-terminal" evidence="10">
    <location>
        <begin position="8"/>
        <end position="120"/>
    </location>
</feature>
<keyword evidence="5" id="KW-0547">Nucleotide-binding</keyword>
<dbReference type="PANTHER" id="PTHR10210:SF32">
    <property type="entry name" value="RIBOSE-PHOSPHATE PYROPHOSPHOKINASE 2"/>
    <property type="match status" value="1"/>
</dbReference>
<evidence type="ECO:0000256" key="1">
    <source>
        <dbReference type="ARBA" id="ARBA00013247"/>
    </source>
</evidence>
<dbReference type="GO" id="GO:0002189">
    <property type="term" value="C:ribose phosphate diphosphokinase complex"/>
    <property type="evidence" value="ECO:0007669"/>
    <property type="project" value="TreeGrafter"/>
</dbReference>
<dbReference type="InterPro" id="IPR000836">
    <property type="entry name" value="PRTase_dom"/>
</dbReference>
<dbReference type="Pfam" id="PF14572">
    <property type="entry name" value="Pribosyl_synth"/>
    <property type="match status" value="1"/>
</dbReference>
<evidence type="ECO:0000256" key="7">
    <source>
        <dbReference type="ARBA" id="ARBA00022840"/>
    </source>
</evidence>
<evidence type="ECO:0000256" key="3">
    <source>
        <dbReference type="ARBA" id="ARBA00022723"/>
    </source>
</evidence>
<dbReference type="SUPFAM" id="SSF53271">
    <property type="entry name" value="PRTase-like"/>
    <property type="match status" value="1"/>
</dbReference>
<dbReference type="GO" id="GO:0005524">
    <property type="term" value="F:ATP binding"/>
    <property type="evidence" value="ECO:0007669"/>
    <property type="project" value="UniProtKB-KW"/>
</dbReference>
<keyword evidence="12" id="KW-1185">Reference proteome</keyword>
<dbReference type="AlphaFoldDB" id="A0A075MVX8"/>
<evidence type="ECO:0000256" key="6">
    <source>
        <dbReference type="ARBA" id="ARBA00022777"/>
    </source>
</evidence>
<dbReference type="GO" id="GO:0000287">
    <property type="term" value="F:magnesium ion binding"/>
    <property type="evidence" value="ECO:0007669"/>
    <property type="project" value="InterPro"/>
</dbReference>
<dbReference type="GO" id="GO:0005737">
    <property type="term" value="C:cytoplasm"/>
    <property type="evidence" value="ECO:0007669"/>
    <property type="project" value="TreeGrafter"/>
</dbReference>
<name>A0A075MVX8_9ARCH</name>
<evidence type="ECO:0000256" key="5">
    <source>
        <dbReference type="ARBA" id="ARBA00022741"/>
    </source>
</evidence>
<evidence type="ECO:0000313" key="11">
    <source>
        <dbReference type="EMBL" id="AIF83459.1"/>
    </source>
</evidence>
<accession>A0A075MVX8</accession>
<evidence type="ECO:0000256" key="4">
    <source>
        <dbReference type="ARBA" id="ARBA00022727"/>
    </source>
</evidence>
<comment type="catalytic activity">
    <reaction evidence="9">
        <text>D-ribose 5-phosphate + ATP = 5-phospho-alpha-D-ribose 1-diphosphate + AMP + H(+)</text>
        <dbReference type="Rhea" id="RHEA:15609"/>
        <dbReference type="ChEBI" id="CHEBI:15378"/>
        <dbReference type="ChEBI" id="CHEBI:30616"/>
        <dbReference type="ChEBI" id="CHEBI:58017"/>
        <dbReference type="ChEBI" id="CHEBI:78346"/>
        <dbReference type="ChEBI" id="CHEBI:456215"/>
        <dbReference type="EC" id="2.7.6.1"/>
    </reaction>
</comment>
<evidence type="ECO:0000256" key="8">
    <source>
        <dbReference type="ARBA" id="ARBA00022842"/>
    </source>
</evidence>
<sequence length="297" mass="30845">MAADISSIVAGPSSPELAAGIAKHLGAKLVSAELRVFSDGESKIRLTASIGKKCAVVQSAYPPTDTHLLQAMMMIKKCADDGAEVCAVIPYLAYARQDRAFLEGESVSVALVAKLLAAAGAKSVVTVDIHSEAALAFFSSITNVSSMPLLAAHAASLKLKDALVVSPDTGGIPRAQQFARLLKTDMTALKKSRDRTTGEVTVEQRIDMDVSGRDAILIDDMISSGGSIVKAAEVLRKNGAGKIYAMCAHALLIGDAASKIAAAGVQEIIATNSIPGRHAKVDLSKALAEAVRKALLL</sequence>
<evidence type="ECO:0000256" key="9">
    <source>
        <dbReference type="ARBA" id="ARBA00049535"/>
    </source>
</evidence>
<keyword evidence="6 11" id="KW-0418">Kinase</keyword>
<dbReference type="Gene3D" id="3.40.50.2020">
    <property type="match status" value="2"/>
</dbReference>
<evidence type="ECO:0000313" key="12">
    <source>
        <dbReference type="Proteomes" id="UP000028194"/>
    </source>
</evidence>
<organism evidence="11 12">
    <name type="scientific">Candidatus Nitrososphaera evergladensis SR1</name>
    <dbReference type="NCBI Taxonomy" id="1459636"/>
    <lineage>
        <taxon>Archaea</taxon>
        <taxon>Nitrososphaerota</taxon>
        <taxon>Nitrososphaeria</taxon>
        <taxon>Nitrososphaerales</taxon>
        <taxon>Nitrososphaeraceae</taxon>
        <taxon>Nitrososphaera</taxon>
    </lineage>
</organism>
<dbReference type="Pfam" id="PF13793">
    <property type="entry name" value="Pribosyltran_N"/>
    <property type="match status" value="1"/>
</dbReference>
<dbReference type="STRING" id="1459636.NTE_01392"/>
<proteinExistence type="predicted"/>
<dbReference type="KEGG" id="nev:NTE_01392"/>
<dbReference type="GO" id="GO:0016301">
    <property type="term" value="F:kinase activity"/>
    <property type="evidence" value="ECO:0007669"/>
    <property type="project" value="UniProtKB-KW"/>
</dbReference>
<dbReference type="InterPro" id="IPR005946">
    <property type="entry name" value="Rib-P_diPkinase"/>
</dbReference>
<dbReference type="EMBL" id="CP007174">
    <property type="protein sequence ID" value="AIF83459.1"/>
    <property type="molecule type" value="Genomic_DNA"/>
</dbReference>
<keyword evidence="8" id="KW-0460">Magnesium</keyword>
<dbReference type="NCBIfam" id="TIGR01251">
    <property type="entry name" value="ribP_PPkin"/>
    <property type="match status" value="1"/>
</dbReference>
<dbReference type="FunFam" id="3.40.50.2020:FF:000007">
    <property type="entry name" value="Ribose-phosphate pyrophosphokinase"/>
    <property type="match status" value="1"/>
</dbReference>
<dbReference type="EC" id="2.7.6.1" evidence="1"/>
<dbReference type="eggNOG" id="arCOG00067">
    <property type="taxonomic scope" value="Archaea"/>
</dbReference>
<dbReference type="GeneID" id="41597188"/>
<dbReference type="GO" id="GO:0004749">
    <property type="term" value="F:ribose phosphate diphosphokinase activity"/>
    <property type="evidence" value="ECO:0007669"/>
    <property type="project" value="UniProtKB-EC"/>
</dbReference>
<dbReference type="SMART" id="SM01400">
    <property type="entry name" value="Pribosyltran_N"/>
    <property type="match status" value="1"/>
</dbReference>
<keyword evidence="3" id="KW-0479">Metal-binding</keyword>
<reference evidence="11 12" key="1">
    <citation type="journal article" date="2014" name="PLoS ONE">
        <title>Genome Sequence of Candidatus Nitrososphaera evergladensis from Group I.1b Enriched from Everglades Soil Reveals Novel Genomic Features of the Ammonia-Oxidizing Archaea.</title>
        <authorList>
            <person name="Zhalnina K.V."/>
            <person name="Dias R."/>
            <person name="Leonard M.T."/>
            <person name="Dorr de Quadros P."/>
            <person name="Camargo F.A."/>
            <person name="Drew J.C."/>
            <person name="Farmerie W.G."/>
            <person name="Daroub S.H."/>
            <person name="Triplett E.W."/>
        </authorList>
    </citation>
    <scope>NUCLEOTIDE SEQUENCE [LARGE SCALE GENOMIC DNA]</scope>
    <source>
        <strain evidence="11 12">SR1</strain>
    </source>
</reference>
<dbReference type="CDD" id="cd06223">
    <property type="entry name" value="PRTases_typeI"/>
    <property type="match status" value="1"/>
</dbReference>
<evidence type="ECO:0000256" key="2">
    <source>
        <dbReference type="ARBA" id="ARBA00022679"/>
    </source>
</evidence>
<keyword evidence="7" id="KW-0067">ATP-binding</keyword>
<evidence type="ECO:0000259" key="10">
    <source>
        <dbReference type="Pfam" id="PF13793"/>
    </source>
</evidence>
<dbReference type="HOGENOM" id="CLU_033546_2_2_2"/>
<dbReference type="GO" id="GO:0006164">
    <property type="term" value="P:purine nucleotide biosynthetic process"/>
    <property type="evidence" value="ECO:0007669"/>
    <property type="project" value="TreeGrafter"/>
</dbReference>
<keyword evidence="4" id="KW-0545">Nucleotide biosynthesis</keyword>
<dbReference type="PANTHER" id="PTHR10210">
    <property type="entry name" value="RIBOSE-PHOSPHATE DIPHOSPHOKINASE FAMILY MEMBER"/>
    <property type="match status" value="1"/>
</dbReference>
<gene>
    <name evidence="11" type="ORF">NTE_01392</name>
</gene>